<dbReference type="RefSeq" id="WP_166585040.1">
    <property type="nucleotide sequence ID" value="NZ_WWEO01000040.1"/>
</dbReference>
<keyword evidence="2" id="KW-0472">Membrane</keyword>
<feature type="compositionally biased region" description="Low complexity" evidence="1">
    <location>
        <begin position="180"/>
        <end position="196"/>
    </location>
</feature>
<proteinExistence type="predicted"/>
<organism evidence="4 5">
    <name type="scientific">Mucilaginibacter agri</name>
    <dbReference type="NCBI Taxonomy" id="2695265"/>
    <lineage>
        <taxon>Bacteria</taxon>
        <taxon>Pseudomonadati</taxon>
        <taxon>Bacteroidota</taxon>
        <taxon>Sphingobacteriia</taxon>
        <taxon>Sphingobacteriales</taxon>
        <taxon>Sphingobacteriaceae</taxon>
        <taxon>Mucilaginibacter</taxon>
    </lineage>
</organism>
<feature type="compositionally biased region" description="Polar residues" evidence="1">
    <location>
        <begin position="91"/>
        <end position="105"/>
    </location>
</feature>
<gene>
    <name evidence="4" type="ORF">GSY63_06805</name>
</gene>
<dbReference type="EMBL" id="WWEO01000040">
    <property type="protein sequence ID" value="NCD69060.1"/>
    <property type="molecule type" value="Genomic_DNA"/>
</dbReference>
<feature type="transmembrane region" description="Helical" evidence="2">
    <location>
        <begin position="48"/>
        <end position="72"/>
    </location>
</feature>
<evidence type="ECO:0000256" key="1">
    <source>
        <dbReference type="SAM" id="MobiDB-lite"/>
    </source>
</evidence>
<feature type="compositionally biased region" description="Polar residues" evidence="1">
    <location>
        <begin position="112"/>
        <end position="126"/>
    </location>
</feature>
<dbReference type="Pfam" id="PF13568">
    <property type="entry name" value="OMP_b-brl_2"/>
    <property type="match status" value="1"/>
</dbReference>
<reference evidence="4" key="1">
    <citation type="submission" date="2020-01" db="EMBL/GenBank/DDBJ databases">
        <authorList>
            <person name="Seo Y.L."/>
        </authorList>
    </citation>
    <scope>NUCLEOTIDE SEQUENCE</scope>
    <source>
        <strain evidence="4">R11</strain>
    </source>
</reference>
<comment type="caution">
    <text evidence="4">The sequence shown here is derived from an EMBL/GenBank/DDBJ whole genome shotgun (WGS) entry which is preliminary data.</text>
</comment>
<name>A0A965ZDY8_9SPHI</name>
<sequence length="461" mass="50781">MKDEEDDNNLDRVFKEGLSKAEDNIAFRNDDWDAMEQLLDEEKKRRGIIFRLPVIIGAIAAMLLLALGFFFLRPELKPDAVKNTARVKPSKGNSNQPTVNNNPIASNHDKTSTLNPTNTAKNTTSVEPEKSLSVKDLPATQLTAAQPLHHKGFNGNGNTQPKNNGIDKLTEGSLTVAEQPTTNNIGNTNPGDINTGDESIANRKSTDLQAVAGITLGNSTLNSQSITDLNPIDKQLDVRSDRYAAEVKQKQKMAYTSSFGYKHPVVLSVLAAPDFNGVNSSFARTQVGTTVGMALSIGLTKKLTISTGALYAKKPYMVPFSEYSTSYNFKTQPTDVYADCRVLDIPINIDYSVYNKGANRFSIGTGLSSYFMLRENYHFDYDNTGTYNGPSDYDIKNQNKHIMGVLNLNADYQRRLSAKFGLNIRPYMKLPLTDIGYGKVNLQSTGLAVGFSWFLTSAQPR</sequence>
<feature type="region of interest" description="Disordered" evidence="1">
    <location>
        <begin position="84"/>
        <end position="133"/>
    </location>
</feature>
<reference evidence="4" key="2">
    <citation type="submission" date="2020-10" db="EMBL/GenBank/DDBJ databases">
        <title>Mucilaginibacter sp. nov., isolated from soil.</title>
        <authorList>
            <person name="Jeon C.O."/>
        </authorList>
    </citation>
    <scope>NUCLEOTIDE SEQUENCE</scope>
    <source>
        <strain evidence="4">R11</strain>
    </source>
</reference>
<feature type="region of interest" description="Disordered" evidence="1">
    <location>
        <begin position="177"/>
        <end position="196"/>
    </location>
</feature>
<dbReference type="InterPro" id="IPR025665">
    <property type="entry name" value="Beta-barrel_OMP_2"/>
</dbReference>
<dbReference type="AlphaFoldDB" id="A0A965ZDY8"/>
<keyword evidence="5" id="KW-1185">Reference proteome</keyword>
<keyword evidence="2" id="KW-0812">Transmembrane</keyword>
<dbReference type="Proteomes" id="UP000638732">
    <property type="component" value="Unassembled WGS sequence"/>
</dbReference>
<accession>A0A965ZDY8</accession>
<evidence type="ECO:0000259" key="3">
    <source>
        <dbReference type="Pfam" id="PF13568"/>
    </source>
</evidence>
<keyword evidence="2" id="KW-1133">Transmembrane helix</keyword>
<evidence type="ECO:0000313" key="5">
    <source>
        <dbReference type="Proteomes" id="UP000638732"/>
    </source>
</evidence>
<evidence type="ECO:0000256" key="2">
    <source>
        <dbReference type="SAM" id="Phobius"/>
    </source>
</evidence>
<feature type="region of interest" description="Disordered" evidence="1">
    <location>
        <begin position="148"/>
        <end position="168"/>
    </location>
</feature>
<protein>
    <recommendedName>
        <fullName evidence="3">Outer membrane protein beta-barrel domain-containing protein</fullName>
    </recommendedName>
</protein>
<feature type="domain" description="Outer membrane protein beta-barrel" evidence="3">
    <location>
        <begin position="276"/>
        <end position="434"/>
    </location>
</feature>
<evidence type="ECO:0000313" key="4">
    <source>
        <dbReference type="EMBL" id="NCD69060.1"/>
    </source>
</evidence>